<dbReference type="InterPro" id="IPR042245">
    <property type="entry name" value="Tgt2/MlaC_sf"/>
</dbReference>
<gene>
    <name evidence="2" type="ORF">QEH52_04770</name>
</gene>
<feature type="signal peptide" evidence="1">
    <location>
        <begin position="1"/>
        <end position="25"/>
    </location>
</feature>
<evidence type="ECO:0000256" key="1">
    <source>
        <dbReference type="SAM" id="SignalP"/>
    </source>
</evidence>
<keyword evidence="3" id="KW-1185">Reference proteome</keyword>
<dbReference type="RefSeq" id="WP_308948930.1">
    <property type="nucleotide sequence ID" value="NZ_JARXHW010000007.1"/>
</dbReference>
<dbReference type="EMBL" id="JARXHW010000007">
    <property type="protein sequence ID" value="MDQ8206810.1"/>
    <property type="molecule type" value="Genomic_DNA"/>
</dbReference>
<dbReference type="PANTHER" id="PTHR36573">
    <property type="entry name" value="INTERMEMBRANE PHOSPHOLIPID TRANSPORT SYSTEM BINDING PROTEIN MLAC"/>
    <property type="match status" value="1"/>
</dbReference>
<accession>A0ABU1AUL2</accession>
<evidence type="ECO:0000313" key="2">
    <source>
        <dbReference type="EMBL" id="MDQ8206810.1"/>
    </source>
</evidence>
<protein>
    <submittedName>
        <fullName evidence="2">ABC transporter substrate-binding protein</fullName>
    </submittedName>
</protein>
<name>A0ABU1AUL2_9BACT</name>
<dbReference type="Proteomes" id="UP001225316">
    <property type="component" value="Unassembled WGS sequence"/>
</dbReference>
<proteinExistence type="predicted"/>
<reference evidence="2 3" key="1">
    <citation type="submission" date="2023-04" db="EMBL/GenBank/DDBJ databases">
        <title>A novel bacteria isolated from coastal sediment.</title>
        <authorList>
            <person name="Liu X.-J."/>
            <person name="Du Z.-J."/>
        </authorList>
    </citation>
    <scope>NUCLEOTIDE SEQUENCE [LARGE SCALE GENOMIC DNA]</scope>
    <source>
        <strain evidence="2 3">SDUM461003</strain>
    </source>
</reference>
<feature type="chain" id="PRO_5046903877" evidence="1">
    <location>
        <begin position="26"/>
        <end position="208"/>
    </location>
</feature>
<comment type="caution">
    <text evidence="2">The sequence shown here is derived from an EMBL/GenBank/DDBJ whole genome shotgun (WGS) entry which is preliminary data.</text>
</comment>
<organism evidence="2 3">
    <name type="scientific">Thalassobacterium maritimum</name>
    <dbReference type="NCBI Taxonomy" id="3041265"/>
    <lineage>
        <taxon>Bacteria</taxon>
        <taxon>Pseudomonadati</taxon>
        <taxon>Verrucomicrobiota</taxon>
        <taxon>Opitutia</taxon>
        <taxon>Puniceicoccales</taxon>
        <taxon>Coraliomargaritaceae</taxon>
        <taxon>Thalassobacterium</taxon>
    </lineage>
</organism>
<dbReference type="Gene3D" id="3.10.450.710">
    <property type="entry name" value="Tgt2/MlaC"/>
    <property type="match status" value="1"/>
</dbReference>
<dbReference type="PANTHER" id="PTHR36573:SF1">
    <property type="entry name" value="INTERMEMBRANE PHOSPHOLIPID TRANSPORT SYSTEM BINDING PROTEIN MLAC"/>
    <property type="match status" value="1"/>
</dbReference>
<keyword evidence="1" id="KW-0732">Signal</keyword>
<dbReference type="Pfam" id="PF05494">
    <property type="entry name" value="MlaC"/>
    <property type="match status" value="1"/>
</dbReference>
<evidence type="ECO:0000313" key="3">
    <source>
        <dbReference type="Proteomes" id="UP001225316"/>
    </source>
</evidence>
<dbReference type="InterPro" id="IPR008869">
    <property type="entry name" value="MlaC/ttg2D"/>
</dbReference>
<sequence length="208" mass="23458">MLKYLTKAILLLSLIWGASSVSVSAEEAQRAKLQGTIDAALNVIYSDCCASLSDEEKQAKVRQTIEASYDLDVIIRRAIGRNWGVLSPREQGEVLELVKQLVLKAYVKGLKGKGRPQVTLGEVTTTSEGRMEIESKIFLDGKTFYVLYRLRKMQSGWQIYDIVAENVSVVSNYREQLDDHFRKGTGAELITRLKELLQQDEINEDTKI</sequence>